<name>A0A0W7WSI3_9ACTN</name>
<organism evidence="1 2">
    <name type="scientific">Streptomyces silvensis</name>
    <dbReference type="NCBI Taxonomy" id="1765722"/>
    <lineage>
        <taxon>Bacteria</taxon>
        <taxon>Bacillati</taxon>
        <taxon>Actinomycetota</taxon>
        <taxon>Actinomycetes</taxon>
        <taxon>Kitasatosporales</taxon>
        <taxon>Streptomycetaceae</taxon>
        <taxon>Streptomyces</taxon>
    </lineage>
</organism>
<sequence>MSSLSPLGPYGTRWMGERVGVQSHGGRAAAHSPEPVAFAGFVRGLLAPRSSCSELLLFRGLLLSAVSTPQGRGRLGVMGGADSAS</sequence>
<evidence type="ECO:0000313" key="2">
    <source>
        <dbReference type="Proteomes" id="UP000054804"/>
    </source>
</evidence>
<dbReference type="AlphaFoldDB" id="A0A0W7WSI3"/>
<gene>
    <name evidence="1" type="ORF">AT728_34580</name>
</gene>
<comment type="caution">
    <text evidence="1">The sequence shown here is derived from an EMBL/GenBank/DDBJ whole genome shotgun (WGS) entry which is preliminary data.</text>
</comment>
<proteinExistence type="predicted"/>
<dbReference type="EMBL" id="LOCL01000073">
    <property type="protein sequence ID" value="KUF13579.1"/>
    <property type="molecule type" value="Genomic_DNA"/>
</dbReference>
<reference evidence="1 2" key="1">
    <citation type="submission" date="2015-12" db="EMBL/GenBank/DDBJ databases">
        <title>Draft genome sequence of Streptomyces silvensis ATCC 53525, a producer of novel hormone antagonists.</title>
        <authorList>
            <person name="Johnston C.W."/>
            <person name="Li Y."/>
            <person name="Magarvey N.A."/>
        </authorList>
    </citation>
    <scope>NUCLEOTIDE SEQUENCE [LARGE SCALE GENOMIC DNA]</scope>
    <source>
        <strain evidence="1 2">ATCC 53525</strain>
    </source>
</reference>
<evidence type="ECO:0000313" key="1">
    <source>
        <dbReference type="EMBL" id="KUF13579.1"/>
    </source>
</evidence>
<protein>
    <submittedName>
        <fullName evidence="1">Uncharacterized protein</fullName>
    </submittedName>
</protein>
<dbReference type="Proteomes" id="UP000054804">
    <property type="component" value="Unassembled WGS sequence"/>
</dbReference>
<accession>A0A0W7WSI3</accession>
<keyword evidence="2" id="KW-1185">Reference proteome</keyword>